<dbReference type="InterPro" id="IPR036890">
    <property type="entry name" value="HATPase_C_sf"/>
</dbReference>
<dbReference type="InterPro" id="IPR003660">
    <property type="entry name" value="HAMP_dom"/>
</dbReference>
<dbReference type="InterPro" id="IPR005467">
    <property type="entry name" value="His_kinase_dom"/>
</dbReference>
<dbReference type="InterPro" id="IPR050736">
    <property type="entry name" value="Sensor_HK_Regulatory"/>
</dbReference>
<reference evidence="12" key="2">
    <citation type="journal article" date="2021" name="PeerJ">
        <title>Extensive microbial diversity within the chicken gut microbiome revealed by metagenomics and culture.</title>
        <authorList>
            <person name="Gilroy R."/>
            <person name="Ravi A."/>
            <person name="Getino M."/>
            <person name="Pursley I."/>
            <person name="Horton D.L."/>
            <person name="Alikhan N.F."/>
            <person name="Baker D."/>
            <person name="Gharbi K."/>
            <person name="Hall N."/>
            <person name="Watson M."/>
            <person name="Adriaenssens E.M."/>
            <person name="Foster-Nyarko E."/>
            <person name="Jarju S."/>
            <person name="Secka A."/>
            <person name="Antonio M."/>
            <person name="Oren A."/>
            <person name="Chaudhuri R.R."/>
            <person name="La Ragione R."/>
            <person name="Hildebrand F."/>
            <person name="Pallen M.J."/>
        </authorList>
    </citation>
    <scope>NUCLEOTIDE SEQUENCE</scope>
    <source>
        <strain evidence="12">11687</strain>
    </source>
</reference>
<evidence type="ECO:0000256" key="1">
    <source>
        <dbReference type="ARBA" id="ARBA00000085"/>
    </source>
</evidence>
<dbReference type="FunFam" id="1.10.287.130:FF:000001">
    <property type="entry name" value="Two-component sensor histidine kinase"/>
    <property type="match status" value="1"/>
</dbReference>
<dbReference type="SUPFAM" id="SSF158472">
    <property type="entry name" value="HAMP domain-like"/>
    <property type="match status" value="1"/>
</dbReference>
<name>A0A9D1MFB7_9FIRM</name>
<protein>
    <recommendedName>
        <fullName evidence="3">histidine kinase</fullName>
        <ecNumber evidence="3">2.7.13.3</ecNumber>
    </recommendedName>
</protein>
<dbReference type="CDD" id="cd06225">
    <property type="entry name" value="HAMP"/>
    <property type="match status" value="1"/>
</dbReference>
<keyword evidence="5" id="KW-0808">Transferase</keyword>
<dbReference type="InterPro" id="IPR036097">
    <property type="entry name" value="HisK_dim/P_sf"/>
</dbReference>
<dbReference type="InterPro" id="IPR003594">
    <property type="entry name" value="HATPase_dom"/>
</dbReference>
<proteinExistence type="predicted"/>
<gene>
    <name evidence="12" type="ORF">IAC57_03690</name>
</gene>
<accession>A0A9D1MFB7</accession>
<keyword evidence="8 9" id="KW-0472">Membrane</keyword>
<comment type="subcellular location">
    <subcellularLocation>
        <location evidence="2">Membrane</location>
    </subcellularLocation>
</comment>
<dbReference type="SUPFAM" id="SSF47384">
    <property type="entry name" value="Homodimeric domain of signal transducing histidine kinase"/>
    <property type="match status" value="1"/>
</dbReference>
<evidence type="ECO:0000256" key="2">
    <source>
        <dbReference type="ARBA" id="ARBA00004370"/>
    </source>
</evidence>
<dbReference type="PROSITE" id="PS50109">
    <property type="entry name" value="HIS_KIN"/>
    <property type="match status" value="1"/>
</dbReference>
<dbReference type="SMART" id="SM00388">
    <property type="entry name" value="HisKA"/>
    <property type="match status" value="1"/>
</dbReference>
<dbReference type="EC" id="2.7.13.3" evidence="3"/>
<dbReference type="Gene3D" id="3.30.565.10">
    <property type="entry name" value="Histidine kinase-like ATPase, C-terminal domain"/>
    <property type="match status" value="1"/>
</dbReference>
<dbReference type="Pfam" id="PF00512">
    <property type="entry name" value="HisKA"/>
    <property type="match status" value="1"/>
</dbReference>
<evidence type="ECO:0000259" key="11">
    <source>
        <dbReference type="PROSITE" id="PS50885"/>
    </source>
</evidence>
<feature type="non-terminal residue" evidence="12">
    <location>
        <position position="1"/>
    </location>
</feature>
<dbReference type="AlphaFoldDB" id="A0A9D1MFB7"/>
<keyword evidence="7" id="KW-0902">Two-component regulatory system</keyword>
<keyword evidence="9" id="KW-1133">Transmembrane helix</keyword>
<evidence type="ECO:0000256" key="5">
    <source>
        <dbReference type="ARBA" id="ARBA00022679"/>
    </source>
</evidence>
<evidence type="ECO:0000256" key="7">
    <source>
        <dbReference type="ARBA" id="ARBA00023012"/>
    </source>
</evidence>
<feature type="domain" description="Histidine kinase" evidence="10">
    <location>
        <begin position="156"/>
        <end position="374"/>
    </location>
</feature>
<keyword evidence="6 12" id="KW-0418">Kinase</keyword>
<evidence type="ECO:0000256" key="3">
    <source>
        <dbReference type="ARBA" id="ARBA00012438"/>
    </source>
</evidence>
<organism evidence="12 13">
    <name type="scientific">Candidatus Scatosoma pullistercoris</name>
    <dbReference type="NCBI Taxonomy" id="2840934"/>
    <lineage>
        <taxon>Bacteria</taxon>
        <taxon>Bacillati</taxon>
        <taxon>Bacillota</taxon>
        <taxon>Clostridia</taxon>
        <taxon>Candidatus Scatosoma</taxon>
    </lineage>
</organism>
<comment type="caution">
    <text evidence="12">The sequence shown here is derived from an EMBL/GenBank/DDBJ whole genome shotgun (WGS) entry which is preliminary data.</text>
</comment>
<dbReference type="PROSITE" id="PS50885">
    <property type="entry name" value="HAMP"/>
    <property type="match status" value="1"/>
</dbReference>
<dbReference type="Pfam" id="PF00672">
    <property type="entry name" value="HAMP"/>
    <property type="match status" value="1"/>
</dbReference>
<evidence type="ECO:0000313" key="13">
    <source>
        <dbReference type="Proteomes" id="UP000824081"/>
    </source>
</evidence>
<keyword evidence="4" id="KW-0597">Phosphoprotein</keyword>
<comment type="catalytic activity">
    <reaction evidence="1">
        <text>ATP + protein L-histidine = ADP + protein N-phospho-L-histidine.</text>
        <dbReference type="EC" id="2.7.13.3"/>
    </reaction>
</comment>
<feature type="domain" description="HAMP" evidence="11">
    <location>
        <begin position="95"/>
        <end position="148"/>
    </location>
</feature>
<evidence type="ECO:0000256" key="6">
    <source>
        <dbReference type="ARBA" id="ARBA00022777"/>
    </source>
</evidence>
<dbReference type="PANTHER" id="PTHR43711:SF1">
    <property type="entry name" value="HISTIDINE KINASE 1"/>
    <property type="match status" value="1"/>
</dbReference>
<evidence type="ECO:0000313" key="12">
    <source>
        <dbReference type="EMBL" id="HIU59186.1"/>
    </source>
</evidence>
<dbReference type="Pfam" id="PF02518">
    <property type="entry name" value="HATPase_c"/>
    <property type="match status" value="1"/>
</dbReference>
<dbReference type="PRINTS" id="PR00344">
    <property type="entry name" value="BCTRLSENSOR"/>
</dbReference>
<dbReference type="EMBL" id="DVMZ01000098">
    <property type="protein sequence ID" value="HIU59186.1"/>
    <property type="molecule type" value="Genomic_DNA"/>
</dbReference>
<reference evidence="12" key="1">
    <citation type="submission" date="2020-10" db="EMBL/GenBank/DDBJ databases">
        <authorList>
            <person name="Gilroy R."/>
        </authorList>
    </citation>
    <scope>NUCLEOTIDE SEQUENCE</scope>
    <source>
        <strain evidence="12">11687</strain>
    </source>
</reference>
<evidence type="ECO:0000256" key="4">
    <source>
        <dbReference type="ARBA" id="ARBA00022553"/>
    </source>
</evidence>
<dbReference type="SMART" id="SM00387">
    <property type="entry name" value="HATPase_c"/>
    <property type="match status" value="1"/>
</dbReference>
<dbReference type="FunFam" id="3.30.565.10:FF:000006">
    <property type="entry name" value="Sensor histidine kinase WalK"/>
    <property type="match status" value="1"/>
</dbReference>
<dbReference type="Gene3D" id="1.10.287.130">
    <property type="match status" value="1"/>
</dbReference>
<dbReference type="Proteomes" id="UP000824081">
    <property type="component" value="Unassembled WGS sequence"/>
</dbReference>
<dbReference type="SMART" id="SM00304">
    <property type="entry name" value="HAMP"/>
    <property type="match status" value="1"/>
</dbReference>
<dbReference type="InterPro" id="IPR004358">
    <property type="entry name" value="Sig_transdc_His_kin-like_C"/>
</dbReference>
<evidence type="ECO:0000256" key="9">
    <source>
        <dbReference type="SAM" id="Phobius"/>
    </source>
</evidence>
<evidence type="ECO:0000256" key="8">
    <source>
        <dbReference type="ARBA" id="ARBA00023136"/>
    </source>
</evidence>
<dbReference type="Gene3D" id="6.10.340.10">
    <property type="match status" value="1"/>
</dbReference>
<evidence type="ECO:0000259" key="10">
    <source>
        <dbReference type="PROSITE" id="PS50109"/>
    </source>
</evidence>
<dbReference type="InterPro" id="IPR003661">
    <property type="entry name" value="HisK_dim/P_dom"/>
</dbReference>
<keyword evidence="9" id="KW-0812">Transmembrane</keyword>
<feature type="transmembrane region" description="Helical" evidence="9">
    <location>
        <begin position="76"/>
        <end position="97"/>
    </location>
</feature>
<dbReference type="CDD" id="cd00082">
    <property type="entry name" value="HisKA"/>
    <property type="match status" value="1"/>
</dbReference>
<sequence>DISQQLGFPEKTERLIERLESAEKKEVLYEDPDGFYVYGAEMTAYDTEQPRTVYLYVFKPLQLIERVVTETHVRTFLIAIFVLVLSFAVSSAMSGVLTKPIAEMTEKAKKLAAGDFSVDFHGRAYGSEMEQLAQTLNFARDEISRSDCMQKELIANVSHDFKTPLTMIKAYASMIQEISGDNPEKRAKHTQVIIDEADRLTSLVNDVLDLSKMQSGIEVLKPKVFNLSEYTGEVLEKFGYLSEKDGYRFITKIEKGLFTRADPIKIGEVLYNLIGNAVNYTGEDKQVTVELFRLPDGTVRFSVSDTGKGIKPEEISTIWDRYYRSSEAHKRPVKGTGLGLSIVKTILEKHNFRFGVESTPGKGSTFYVIFPLADPLDTE</sequence>
<dbReference type="GO" id="GO:0000155">
    <property type="term" value="F:phosphorelay sensor kinase activity"/>
    <property type="evidence" value="ECO:0007669"/>
    <property type="project" value="InterPro"/>
</dbReference>
<dbReference type="PANTHER" id="PTHR43711">
    <property type="entry name" value="TWO-COMPONENT HISTIDINE KINASE"/>
    <property type="match status" value="1"/>
</dbReference>
<dbReference type="GO" id="GO:0016020">
    <property type="term" value="C:membrane"/>
    <property type="evidence" value="ECO:0007669"/>
    <property type="project" value="UniProtKB-SubCell"/>
</dbReference>
<dbReference type="SUPFAM" id="SSF55874">
    <property type="entry name" value="ATPase domain of HSP90 chaperone/DNA topoisomerase II/histidine kinase"/>
    <property type="match status" value="1"/>
</dbReference>